<feature type="domain" description="NERD" evidence="1">
    <location>
        <begin position="37"/>
        <end position="147"/>
    </location>
</feature>
<reference evidence="2" key="1">
    <citation type="submission" date="2024-05" db="EMBL/GenBank/DDBJ databases">
        <title>Metabacillus sp. nov., isolated from the rhizosphere soil of tomato plants.</title>
        <authorList>
            <person name="Ma R."/>
        </authorList>
    </citation>
    <scope>NUCLEOTIDE SEQUENCE</scope>
    <source>
        <strain evidence="2">DBTR6</strain>
    </source>
</reference>
<dbReference type="PROSITE" id="PS50965">
    <property type="entry name" value="NERD"/>
    <property type="match status" value="1"/>
</dbReference>
<protein>
    <submittedName>
        <fullName evidence="2">NERD domain-containing protein</fullName>
    </submittedName>
</protein>
<gene>
    <name evidence="2" type="ORF">K9V48_12315</name>
</gene>
<evidence type="ECO:0000259" key="1">
    <source>
        <dbReference type="PROSITE" id="PS50965"/>
    </source>
</evidence>
<accession>A0ABS7URS8</accession>
<organism evidence="2 3">
    <name type="scientific">Metabacillus rhizolycopersici</name>
    <dbReference type="NCBI Taxonomy" id="2875709"/>
    <lineage>
        <taxon>Bacteria</taxon>
        <taxon>Bacillati</taxon>
        <taxon>Bacillota</taxon>
        <taxon>Bacilli</taxon>
        <taxon>Bacillales</taxon>
        <taxon>Bacillaceae</taxon>
        <taxon>Metabacillus</taxon>
    </lineage>
</organism>
<proteinExistence type="predicted"/>
<dbReference type="Pfam" id="PF08378">
    <property type="entry name" value="NERD"/>
    <property type="match status" value="1"/>
</dbReference>
<name>A0ABS7URS8_9BACI</name>
<comment type="caution">
    <text evidence="2">The sequence shown here is derived from an EMBL/GenBank/DDBJ whole genome shotgun (WGS) entry which is preliminary data.</text>
</comment>
<dbReference type="Proteomes" id="UP001165287">
    <property type="component" value="Unassembled WGS sequence"/>
</dbReference>
<dbReference type="RefSeq" id="WP_224139288.1">
    <property type="nucleotide sequence ID" value="NZ_JAIQUM010000024.1"/>
</dbReference>
<evidence type="ECO:0000313" key="2">
    <source>
        <dbReference type="EMBL" id="MBZ5751011.1"/>
    </source>
</evidence>
<keyword evidence="3" id="KW-1185">Reference proteome</keyword>
<sequence>MLMKPHIEPVELKLLSYLSKRKNLSSKEKLHYLNLEKGYEGESKVAAWLENLTSEWIILYDLLLENNGSLFQIDTLLISQNTIYLFEVKNYEGDFFINTDNWYTQSGNEIKNPLLQLKRSVSLFRRLLQDYKLSFSIEAYVIFINPEFTLFQASLNLPIILPTQLNRFMKNLNMSTSILNDKHVKLAERLVSDHIHQSPYTQIPKYDFHQVKKGITCPLCTSFLTSCNDSQLVCEGCGCKEDIEAAVIRNIKQFQLLFPDRKITTSSIHEWCKVIESKKTIRRILKRNYTLVGFGRSSYYIDS</sequence>
<evidence type="ECO:0000313" key="3">
    <source>
        <dbReference type="Proteomes" id="UP001165287"/>
    </source>
</evidence>
<dbReference type="InterPro" id="IPR011528">
    <property type="entry name" value="NERD"/>
</dbReference>
<dbReference type="EMBL" id="JAIQUM010000024">
    <property type="protein sequence ID" value="MBZ5751011.1"/>
    <property type="molecule type" value="Genomic_DNA"/>
</dbReference>